<gene>
    <name evidence="1" type="ORF">R28058_18371</name>
</gene>
<sequence>MRVPLDDDLYEKLDKIGEKFGMTTDSLIELAVEQLIKEIEEINK</sequence>
<reference evidence="1 2" key="1">
    <citation type="submission" date="2015-01" db="EMBL/GenBank/DDBJ databases">
        <authorList>
            <person name="Aslett A.Martin."/>
            <person name="De Silva Nishadi"/>
        </authorList>
    </citation>
    <scope>NUCLEOTIDE SEQUENCE [LARGE SCALE GENOMIC DNA]</scope>
    <source>
        <strain evidence="1 2">R28058</strain>
    </source>
</reference>
<name>A0A0C7R7S3_PARSO</name>
<proteinExistence type="predicted"/>
<dbReference type="GO" id="GO:0006355">
    <property type="term" value="P:regulation of DNA-templated transcription"/>
    <property type="evidence" value="ECO:0007669"/>
    <property type="project" value="InterPro"/>
</dbReference>
<accession>A0A0C7R7S3</accession>
<dbReference type="Proteomes" id="UP000049127">
    <property type="component" value="Unassembled WGS sequence"/>
</dbReference>
<evidence type="ECO:0000313" key="2">
    <source>
        <dbReference type="Proteomes" id="UP000049127"/>
    </source>
</evidence>
<dbReference type="EMBL" id="CEKZ01000003">
    <property type="protein sequence ID" value="CEQ04104.1"/>
    <property type="molecule type" value="Genomic_DNA"/>
</dbReference>
<dbReference type="AlphaFoldDB" id="A0A0C7R7S3"/>
<evidence type="ECO:0000313" key="1">
    <source>
        <dbReference type="EMBL" id="CEQ04104.1"/>
    </source>
</evidence>
<dbReference type="RefSeq" id="WP_261290983.1">
    <property type="nucleotide sequence ID" value="NZ_CEKZ01000003.1"/>
</dbReference>
<dbReference type="SUPFAM" id="SSF47598">
    <property type="entry name" value="Ribbon-helix-helix"/>
    <property type="match status" value="1"/>
</dbReference>
<organism evidence="1 2">
    <name type="scientific">Paraclostridium sordellii</name>
    <name type="common">Clostridium sordellii</name>
    <dbReference type="NCBI Taxonomy" id="1505"/>
    <lineage>
        <taxon>Bacteria</taxon>
        <taxon>Bacillati</taxon>
        <taxon>Bacillota</taxon>
        <taxon>Clostridia</taxon>
        <taxon>Peptostreptococcales</taxon>
        <taxon>Peptostreptococcaceae</taxon>
        <taxon>Paraclostridium</taxon>
    </lineage>
</organism>
<dbReference type="InterPro" id="IPR010985">
    <property type="entry name" value="Ribbon_hlx_hlx"/>
</dbReference>
<protein>
    <submittedName>
        <fullName evidence="1">Uncharacterized protein</fullName>
    </submittedName>
</protein>